<sequence length="434" mass="45950">MSAITASILRIRGVGTATIAQASQSAAGFIVTMLAARLLGLEALGLFSLLYGAFILATGIVSGFVGDSLMVLDRFRAPVRAALLRWFAVLIVFVAAASFGFSLTGTQLTPGAAALYALAAVSYVCEDLVRRNHMATLTFGRIVVMDLAVLLTSAAVILGTHWLGNVSIETFLMAIIAGQVIGLLVGWFTLPKAERAPAPGPAAWREVASYGSWRAALQGLRPGQLTLTRLFVIALISLTAAGSLEAARIYAAPAMLLVSGVCSYLFASMARNRTAGLKQQLRTTDQAVTRLVLTTVACTICGLLLLPWGGPLITGHHLSGIAVSGWLVYSMAVAMSTPYGLLASVLERARSVFVVRFLDSLLSLILVAAVILVSGDYRWVPWAAALGALAGGFAIRRWVLGALVHEQQDSICIREETQALCEAGSIPEKEERFS</sequence>
<name>A0ABV9MIH9_9MICC</name>
<keyword evidence="4 6" id="KW-1133">Transmembrane helix</keyword>
<organism evidence="7 8">
    <name type="scientific">Glutamicibacter bergerei</name>
    <dbReference type="NCBI Taxonomy" id="256702"/>
    <lineage>
        <taxon>Bacteria</taxon>
        <taxon>Bacillati</taxon>
        <taxon>Actinomycetota</taxon>
        <taxon>Actinomycetes</taxon>
        <taxon>Micrococcales</taxon>
        <taxon>Micrococcaceae</taxon>
        <taxon>Glutamicibacter</taxon>
    </lineage>
</organism>
<evidence type="ECO:0000256" key="4">
    <source>
        <dbReference type="ARBA" id="ARBA00022989"/>
    </source>
</evidence>
<keyword evidence="3 6" id="KW-0812">Transmembrane</keyword>
<dbReference type="RefSeq" id="WP_346060257.1">
    <property type="nucleotide sequence ID" value="NZ_BAAAVQ010000076.1"/>
</dbReference>
<comment type="subcellular location">
    <subcellularLocation>
        <location evidence="1">Cell membrane</location>
        <topology evidence="1">Multi-pass membrane protein</topology>
    </subcellularLocation>
</comment>
<dbReference type="InterPro" id="IPR050833">
    <property type="entry name" value="Poly_Biosynth_Transport"/>
</dbReference>
<keyword evidence="5 6" id="KW-0472">Membrane</keyword>
<evidence type="ECO:0000256" key="1">
    <source>
        <dbReference type="ARBA" id="ARBA00004651"/>
    </source>
</evidence>
<gene>
    <name evidence="7" type="ORF">ACFO7V_06145</name>
</gene>
<dbReference type="Proteomes" id="UP001595884">
    <property type="component" value="Unassembled WGS sequence"/>
</dbReference>
<feature type="transmembrane region" description="Helical" evidence="6">
    <location>
        <begin position="379"/>
        <end position="399"/>
    </location>
</feature>
<evidence type="ECO:0000256" key="2">
    <source>
        <dbReference type="ARBA" id="ARBA00022475"/>
    </source>
</evidence>
<feature type="transmembrane region" description="Helical" evidence="6">
    <location>
        <begin position="227"/>
        <end position="244"/>
    </location>
</feature>
<evidence type="ECO:0000256" key="5">
    <source>
        <dbReference type="ARBA" id="ARBA00023136"/>
    </source>
</evidence>
<proteinExistence type="predicted"/>
<feature type="transmembrane region" description="Helical" evidence="6">
    <location>
        <begin position="142"/>
        <end position="164"/>
    </location>
</feature>
<feature type="transmembrane region" description="Helical" evidence="6">
    <location>
        <begin position="49"/>
        <end position="71"/>
    </location>
</feature>
<comment type="caution">
    <text evidence="7">The sequence shown here is derived from an EMBL/GenBank/DDBJ whole genome shotgun (WGS) entry which is preliminary data.</text>
</comment>
<feature type="transmembrane region" description="Helical" evidence="6">
    <location>
        <begin position="353"/>
        <end position="373"/>
    </location>
</feature>
<feature type="transmembrane region" description="Helical" evidence="6">
    <location>
        <begin position="83"/>
        <end position="101"/>
    </location>
</feature>
<evidence type="ECO:0000256" key="6">
    <source>
        <dbReference type="SAM" id="Phobius"/>
    </source>
</evidence>
<feature type="transmembrane region" description="Helical" evidence="6">
    <location>
        <begin position="170"/>
        <end position="190"/>
    </location>
</feature>
<evidence type="ECO:0000313" key="8">
    <source>
        <dbReference type="Proteomes" id="UP001595884"/>
    </source>
</evidence>
<feature type="transmembrane region" description="Helical" evidence="6">
    <location>
        <begin position="113"/>
        <end position="130"/>
    </location>
</feature>
<feature type="transmembrane region" description="Helical" evidence="6">
    <location>
        <begin position="250"/>
        <end position="267"/>
    </location>
</feature>
<evidence type="ECO:0000256" key="3">
    <source>
        <dbReference type="ARBA" id="ARBA00022692"/>
    </source>
</evidence>
<evidence type="ECO:0008006" key="9">
    <source>
        <dbReference type="Google" id="ProtNLM"/>
    </source>
</evidence>
<dbReference type="PANTHER" id="PTHR30250:SF11">
    <property type="entry name" value="O-ANTIGEN TRANSPORTER-RELATED"/>
    <property type="match status" value="1"/>
</dbReference>
<dbReference type="PANTHER" id="PTHR30250">
    <property type="entry name" value="PST FAMILY PREDICTED COLANIC ACID TRANSPORTER"/>
    <property type="match status" value="1"/>
</dbReference>
<feature type="transmembrane region" description="Helical" evidence="6">
    <location>
        <begin position="326"/>
        <end position="346"/>
    </location>
</feature>
<dbReference type="EMBL" id="JBHSHE010000022">
    <property type="protein sequence ID" value="MFC4715717.1"/>
    <property type="molecule type" value="Genomic_DNA"/>
</dbReference>
<evidence type="ECO:0000313" key="7">
    <source>
        <dbReference type="EMBL" id="MFC4715717.1"/>
    </source>
</evidence>
<keyword evidence="8" id="KW-1185">Reference proteome</keyword>
<protein>
    <recommendedName>
        <fullName evidence="9">O-antigen/teichoic acid export membrane protein</fullName>
    </recommendedName>
</protein>
<keyword evidence="2" id="KW-1003">Cell membrane</keyword>
<accession>A0ABV9MIH9</accession>
<reference evidence="8" key="1">
    <citation type="journal article" date="2019" name="Int. J. Syst. Evol. Microbiol.">
        <title>The Global Catalogue of Microorganisms (GCM) 10K type strain sequencing project: providing services to taxonomists for standard genome sequencing and annotation.</title>
        <authorList>
            <consortium name="The Broad Institute Genomics Platform"/>
            <consortium name="The Broad Institute Genome Sequencing Center for Infectious Disease"/>
            <person name="Wu L."/>
            <person name="Ma J."/>
        </authorList>
    </citation>
    <scope>NUCLEOTIDE SEQUENCE [LARGE SCALE GENOMIC DNA]</scope>
    <source>
        <strain evidence="8">CGMCC 1.12849</strain>
    </source>
</reference>
<feature type="transmembrane region" description="Helical" evidence="6">
    <location>
        <begin position="287"/>
        <end position="306"/>
    </location>
</feature>